<evidence type="ECO:0000256" key="3">
    <source>
        <dbReference type="ARBA" id="ARBA00022490"/>
    </source>
</evidence>
<keyword evidence="8" id="KW-0243">Dynein</keyword>
<dbReference type="InterPro" id="IPR024743">
    <property type="entry name" value="Dynein_HC_stalk"/>
</dbReference>
<proteinExistence type="inferred from homology"/>
<dbReference type="VEuPathDB" id="VectorBase:ADAR2_003082"/>
<organism evidence="20">
    <name type="scientific">Anopheles darlingi</name>
    <name type="common">Mosquito</name>
    <dbReference type="NCBI Taxonomy" id="43151"/>
    <lineage>
        <taxon>Eukaryota</taxon>
        <taxon>Metazoa</taxon>
        <taxon>Ecdysozoa</taxon>
        <taxon>Arthropoda</taxon>
        <taxon>Hexapoda</taxon>
        <taxon>Insecta</taxon>
        <taxon>Pterygota</taxon>
        <taxon>Neoptera</taxon>
        <taxon>Endopterygota</taxon>
        <taxon>Diptera</taxon>
        <taxon>Nematocera</taxon>
        <taxon>Culicoidea</taxon>
        <taxon>Culicidae</taxon>
        <taxon>Anophelinae</taxon>
        <taxon>Anopheles</taxon>
    </lineage>
</organism>
<dbReference type="InterPro" id="IPR026983">
    <property type="entry name" value="DHC"/>
</dbReference>
<evidence type="ECO:0000256" key="12">
    <source>
        <dbReference type="SAM" id="Coils"/>
    </source>
</evidence>
<dbReference type="Proteomes" id="UP000000673">
    <property type="component" value="Unassembled WGS sequence"/>
</dbReference>
<reference evidence="20 22" key="1">
    <citation type="journal article" date="2010" name="BMC Genomics">
        <title>Combination of measures distinguishes pre-miRNAs from other stem-loops in the genome of the newly sequenced Anopheles darlingi.</title>
        <authorList>
            <person name="Mendes N.D."/>
            <person name="Freitas A.T."/>
            <person name="Vasconcelos A.T."/>
            <person name="Sagot M.F."/>
        </authorList>
    </citation>
    <scope>NUCLEOTIDE SEQUENCE</scope>
</reference>
<keyword evidence="6" id="KW-0547">Nucleotide-binding</keyword>
<keyword evidence="9 12" id="KW-0175">Coiled coil</keyword>
<dbReference type="GO" id="GO:0008569">
    <property type="term" value="F:minus-end-directed microtubule motor activity"/>
    <property type="evidence" value="ECO:0007669"/>
    <property type="project" value="TreeGrafter"/>
</dbReference>
<dbReference type="GO" id="GO:0051959">
    <property type="term" value="F:dynein light intermediate chain binding"/>
    <property type="evidence" value="ECO:0007669"/>
    <property type="project" value="InterPro"/>
</dbReference>
<keyword evidence="7" id="KW-0067">ATP-binding</keyword>
<dbReference type="GO" id="GO:0097729">
    <property type="term" value="C:9+2 motile cilium"/>
    <property type="evidence" value="ECO:0007669"/>
    <property type="project" value="TreeGrafter"/>
</dbReference>
<gene>
    <name evidence="20" type="ORF">AND_009954</name>
</gene>
<dbReference type="InterPro" id="IPR056759">
    <property type="entry name" value="DYH2-5-8_CC"/>
</dbReference>
<dbReference type="VEuPathDB" id="VectorBase:ADAR2_006527"/>
<evidence type="ECO:0000259" key="15">
    <source>
        <dbReference type="Pfam" id="PF12777"/>
    </source>
</evidence>
<protein>
    <submittedName>
        <fullName evidence="20 21">Uncharacterized protein</fullName>
    </submittedName>
</protein>
<dbReference type="Pfam" id="PF00685">
    <property type="entry name" value="Sulfotransfer_1"/>
    <property type="match status" value="1"/>
</dbReference>
<comment type="subcellular location">
    <subcellularLocation>
        <location evidence="1">Cytoplasm</location>
        <location evidence="1">Cytoskeleton</location>
    </subcellularLocation>
</comment>
<keyword evidence="10" id="KW-0505">Motor protein</keyword>
<evidence type="ECO:0000256" key="6">
    <source>
        <dbReference type="ARBA" id="ARBA00022741"/>
    </source>
</evidence>
<evidence type="ECO:0000256" key="7">
    <source>
        <dbReference type="ARBA" id="ARBA00022840"/>
    </source>
</evidence>
<dbReference type="Pfam" id="PF12781">
    <property type="entry name" value="AAA_9"/>
    <property type="match status" value="1"/>
</dbReference>
<dbReference type="eggNOG" id="KOG1584">
    <property type="taxonomic scope" value="Eukaryota"/>
</dbReference>
<feature type="domain" description="Dynein heavy chain AAA 5 extension" evidence="18">
    <location>
        <begin position="2018"/>
        <end position="2127"/>
    </location>
</feature>
<feature type="domain" description="Dynein heavy chain coiled coil stalk" evidence="15">
    <location>
        <begin position="2826"/>
        <end position="3109"/>
    </location>
</feature>
<feature type="coiled-coil region" evidence="12">
    <location>
        <begin position="2991"/>
        <end position="3063"/>
    </location>
</feature>
<evidence type="ECO:0000259" key="16">
    <source>
        <dbReference type="Pfam" id="PF12780"/>
    </source>
</evidence>
<dbReference type="InterPro" id="IPR000863">
    <property type="entry name" value="Sulfotransferase_dom"/>
</dbReference>
<evidence type="ECO:0000313" key="20">
    <source>
        <dbReference type="EMBL" id="ETN58448.1"/>
    </source>
</evidence>
<keyword evidence="3" id="KW-0963">Cytoplasm</keyword>
<dbReference type="Gene3D" id="1.10.8.1220">
    <property type="match status" value="1"/>
</dbReference>
<dbReference type="Pfam" id="PF08385">
    <property type="entry name" value="DHC_N1"/>
    <property type="match status" value="1"/>
</dbReference>
<reference evidence="20" key="3">
    <citation type="journal article" date="2013" name="Nucleic Acids Res.">
        <title>The genome of Anopheles darlingi, the main neotropical malaria vector.</title>
        <authorList>
            <person name="Marinotti O."/>
            <person name="Cerqueira G.C."/>
            <person name="de Almeida L.G."/>
            <person name="Ferro M.I."/>
            <person name="Loreto E.L."/>
            <person name="Zaha A."/>
            <person name="Teixeira S.M."/>
            <person name="Wespiser A.R."/>
            <person name="Almeida E Silva A."/>
            <person name="Schlindwein A.D."/>
            <person name="Pacheco A.C."/>
            <person name="Silva A.L."/>
            <person name="Graveley B.R."/>
            <person name="Walenz B.P."/>
            <person name="Lima Bde A."/>
            <person name="Ribeiro C.A."/>
            <person name="Nunes-Silva C.G."/>
            <person name="de Carvalho C.R."/>
            <person name="Soares C.M."/>
            <person name="de Menezes C.B."/>
            <person name="Matiolli C."/>
            <person name="Caffrey D."/>
            <person name="Araujo D.A."/>
            <person name="de Oliveira D.M."/>
            <person name="Golenbock D."/>
            <person name="Grisard E.C."/>
            <person name="Fantinatti-Garboggini F."/>
            <person name="de Carvalho F.M."/>
            <person name="Barcellos F.G."/>
            <person name="Prosdocimi F."/>
            <person name="May G."/>
            <person name="Azevedo Junior G.M."/>
            <person name="Guimaraes G.M."/>
            <person name="Goldman G.H."/>
            <person name="Padilha I.Q."/>
            <person name="Batista Jda S."/>
            <person name="Ferro J.A."/>
            <person name="Ribeiro J.M."/>
            <person name="Fietto J.L."/>
            <person name="Dabbas K.M."/>
            <person name="Cerdeira L."/>
            <person name="Agnez-Lima L.F."/>
            <person name="Brocchi M."/>
            <person name="de Carvalho M.O."/>
            <person name="Teixeira Mde M."/>
            <person name="Diniz Maia Mde M."/>
            <person name="Goldman M.H."/>
            <person name="Cruz Schneider M.P."/>
            <person name="Felipe M.S."/>
            <person name="Hungria M."/>
            <person name="Nicolas M.F."/>
            <person name="Pereira M."/>
            <person name="Montes M.A."/>
            <person name="Cantao M.E."/>
            <person name="Vincentz M."/>
            <person name="Rafael M.S."/>
            <person name="Silverman N."/>
            <person name="Stoco P.H."/>
            <person name="Souza R.C."/>
            <person name="Vicentini R."/>
            <person name="Gazzinelli R.T."/>
            <person name="Neves Rde O."/>
            <person name="Silva R."/>
            <person name="Astolfi-Filho S."/>
            <person name="Maciel T.E."/>
            <person name="Urmenyi T.P."/>
            <person name="Tadei W.P."/>
            <person name="Camargo E.P."/>
            <person name="de Vasconcelos A.T."/>
        </authorList>
    </citation>
    <scope>NUCLEOTIDE SEQUENCE</scope>
</reference>
<dbReference type="PANTHER" id="PTHR10676:SF183">
    <property type="entry name" value="DYNEIN AXONEMAL HEAVY CHAIN 2"/>
    <property type="match status" value="1"/>
</dbReference>
<evidence type="ECO:0000256" key="11">
    <source>
        <dbReference type="ARBA" id="ARBA00023212"/>
    </source>
</evidence>
<evidence type="ECO:0000256" key="10">
    <source>
        <dbReference type="ARBA" id="ARBA00023175"/>
    </source>
</evidence>
<keyword evidence="5" id="KW-0677">Repeat</keyword>
<evidence type="ECO:0000256" key="5">
    <source>
        <dbReference type="ARBA" id="ARBA00022737"/>
    </source>
</evidence>
<evidence type="ECO:0000256" key="9">
    <source>
        <dbReference type="ARBA" id="ARBA00023054"/>
    </source>
</evidence>
<dbReference type="InterPro" id="IPR013594">
    <property type="entry name" value="Dynein_heavy_tail"/>
</dbReference>
<evidence type="ECO:0000259" key="17">
    <source>
        <dbReference type="Pfam" id="PF12781"/>
    </source>
</evidence>
<feature type="domain" description="Dynein heavy chain AAA module D4" evidence="16">
    <location>
        <begin position="2478"/>
        <end position="2676"/>
    </location>
</feature>
<evidence type="ECO:0000256" key="8">
    <source>
        <dbReference type="ARBA" id="ARBA00023017"/>
    </source>
</evidence>
<name>W5J4X2_ANODA</name>
<dbReference type="InterPro" id="IPR041466">
    <property type="entry name" value="Dynein_AAA5_ext"/>
</dbReference>
<dbReference type="GO" id="GO:0060294">
    <property type="term" value="P:cilium movement involved in cell motility"/>
    <property type="evidence" value="ECO:0007669"/>
    <property type="project" value="TreeGrafter"/>
</dbReference>
<evidence type="ECO:0000259" key="13">
    <source>
        <dbReference type="Pfam" id="PF00685"/>
    </source>
</evidence>
<dbReference type="InterPro" id="IPR035706">
    <property type="entry name" value="AAA_9"/>
</dbReference>
<dbReference type="SUPFAM" id="SSF52540">
    <property type="entry name" value="P-loop containing nucleoside triphosphate hydrolases"/>
    <property type="match status" value="1"/>
</dbReference>
<dbReference type="Gene3D" id="1.20.920.30">
    <property type="match status" value="1"/>
</dbReference>
<dbReference type="VEuPathDB" id="VectorBase:ADAC009954"/>
<reference evidence="21" key="4">
    <citation type="submission" date="2015-06" db="UniProtKB">
        <authorList>
            <consortium name="EnsemblMetazoa"/>
        </authorList>
    </citation>
    <scope>IDENTIFICATION</scope>
</reference>
<keyword evidence="4" id="KW-0493">Microtubule</keyword>
<keyword evidence="11" id="KW-0206">Cytoskeleton</keyword>
<evidence type="ECO:0000256" key="4">
    <source>
        <dbReference type="ARBA" id="ARBA00022701"/>
    </source>
</evidence>
<evidence type="ECO:0000259" key="19">
    <source>
        <dbReference type="Pfam" id="PF25007"/>
    </source>
</evidence>
<evidence type="ECO:0000313" key="22">
    <source>
        <dbReference type="Proteomes" id="UP000000673"/>
    </source>
</evidence>
<keyword evidence="22" id="KW-1185">Reference proteome</keyword>
<dbReference type="InterPro" id="IPR024317">
    <property type="entry name" value="Dynein_heavy_chain_D4_dom"/>
</dbReference>
<dbReference type="InterPro" id="IPR027417">
    <property type="entry name" value="P-loop_NTPase"/>
</dbReference>
<dbReference type="Pfam" id="PF17852">
    <property type="entry name" value="Dynein_AAA_lid"/>
    <property type="match status" value="1"/>
</dbReference>
<evidence type="ECO:0000313" key="21">
    <source>
        <dbReference type="EnsemblMetazoa" id="ADAC009954-PA"/>
    </source>
</evidence>
<dbReference type="GO" id="GO:0030286">
    <property type="term" value="C:dynein complex"/>
    <property type="evidence" value="ECO:0007669"/>
    <property type="project" value="UniProtKB-KW"/>
</dbReference>
<sequence>MSFEYTEITDPLFVENKQANDEENFIMVRAKDWSDVPIALPNWQPEPHCFSTEFRKYEQDLTDFEVRPDDVWVASYPKSGTTWCQEMVWLICNDLNFEAARAESLRTRFPFLDLIHDINSNSFAKIHEMEGRPRFIKTHLPVSMLPKSYWTAKPKTVYIRRNPKAVGVSYYHHSRRIFYRGTMENFIQSFIHEHHFYSPIHAHVIEYHELRGSDNVLLISYEEMKHELATTHLKGKVNANGFIGRKPFVAMYNRHKITEARRGTLLRHQVGWDTNINHGNSMETCKKVVEEVVEAVEEVDKPAYSEEDLETLVGFIRGMIILFDYEDEDFNDEVAETIKLWLTDANNPLLFIFYDGNRLSASLAFPLCPINDLMYFMREQDQLFNVLEQFHDDILFGTLHGDIEGSLLVLLEQVYGPMILSNVDWSESVKANVINGFNAFMTYLSELHYKLSGFTLLYVPREGSDMEVQEVVLNRSMIKRLEAVVIDWTAQIRATLSDTQHFVPDDLVCPSDEYSFWIYRHEVLSAIRLQYNGPNVQHIVRILELAQSLYIKHLRDVLRDLDKEIEIAESNIPFLKLLVDPCFAIGTLETADDFCSQLIYVMHIIRFIGQDSSYLNKDESMTKLFLYLSNEIVACCMRGIDVDRILSGAPRYGIEICKMKISCCESYKIIYEEMLEHFKSEFTWNLDYAAIFNRINAFLQRLHDILEVCDAMLIFGKYAEGTSYTSYRFFCNNAAEYERRCDQVEKIFHGALATIESVGGTILDINNKHWYRYIGEFRDTLKSLDDIIENLLSNVFLMSENLEEKLNVLVTLLNFYQRESVRESFMRKIGEVWSIFNNEIIQLSKDISAGITVYPALLPSHAGRYAVLRMRFDHLTHLRTLIVNCRFFPEYPKQEEVLALYEACEKQVKFALKGFNESWSKSIPPDMASWYQRNLICRSNVRPGLFEVNIERRLLLLFDEAHYFKILGAPVPMGLDLEKHENTLLTFDNVLRLVLYFNGVISSISDKERLFFKPMIQQTERKLEPLRSKLTWEEDLSEFIDGYVVNVRELLELIELYKRENQKIVDLVERIYGMVFVRLDLGQHPVSMAQLIDGMTEQKQTVLTELVQVMHEISTKIFTVRDSIGSNLRKMSSSWEHYVRKIDKLLTAAIFTCTFNTLRGVHSALENANSNPILLIEILLKQEGTVYEPPVEAVEQTLRRLTDEVCMTIKPVNSMAKYNELDDGERSFYVQLLEHPEYRQICGMIDETIDETVRLLRMYQAKWNVFRPFWCVDKVAFIERFKLSAMTSEAFQTNIEKFEELQNQLSTQGELIVCRCVEIDALKLKYALTSHIAEWQTKYIDYLKCIAYGKIIDFNNVLKSNVEELRHEPKEVYELKRLEERYQACYEELPTKEQEIGTILKYFVVLEKYVADLLPEAYELRHNIDRIWAQYRADLREIREQIDNYQDQFKLSMTGAADALKVDALEMLKMLREEMPTAEELSPGEAFEAIDRLMMQLEVLEQREREIEEKFGVLGVSYPRLPPFNRQQFQRTLAIIYENVVGMSGGAGSLESMKSAGIESVYTRDGECIPLAVPLRAHEEASTRMPRGTVGMMIQLDRSIRDALQDLLPKCHSALRAGYFKRVESGWLRSWPLQLCLKSAELQTTQHTKSALAQCSLLGRKKPLKMLRCMHTKMLEQLTACARQGDDGCEGADERWQRKKLNDLLIVELNARDLIERLYRKPKLHGLQSIEWISQLHSYLDPTSSKCFVQLLETRLSYGYECKRSTEPALLTPTSEKARIAILCTMKSKQIPMLLGKSEANYGRHALLDSLAQSLGVFLRKVSCDRQDQAEDVTRVIIGMRMLGGTGKSVAIRVALKMLEPPCETHRLVPSVLRKLTDPKSFDRIQFDGIVSEALSKGLDPVSTSVRKCLILDSVPSDEWIMGAVQLARHAQYVCRDFTQLYVADGSGRQETASPTQNGNHVKVIVECSSPLDTMTPSAVSHFALVHIGPGDLRWQELIEVWLKSMQHNAFAREWIGELTKQHFGQLLAFRQRECPTVATVNDVALARTFIKLFNSLLSSFDSSKMERNLEEEILRKLFFFCCVWSIGGSLEEDASRGKYDVLMREHHPEAAYPLKGTVFQYHVDLSEVANEFITRNLMMEGAPVLLGSESVAGKTALIENILYTRDHSVWSLLRVVLTKGTTVDQIRGRLQCQALRIMKHRLYPKDRKRMVCFFDDLHTATSNPYAVQEFVRNFCETSGWYEGTSTVSLQQCQMVSAMRLQRCEGPGRSVMQSLFNKCHVLMLTAPIDDELGQIFSTSIVYALEGTTNDSLPKASPVFQLLPLATVDFIGRLTRWLPPTPARPRYQFSLHTIASIVRSVCCVLSEDTEGTYRTDKPTILRLWIHECFRETWDRLERADYKRFNERFNETISDYFEVTLHGLCPNVCPLYGDLFPATDGIEPTDGKNPYVDIRDTSKLIEHAEGKMMSPSASVPSAFIIHREAVEQATKLLRCVRFKRVGMMLVGRPGGGRSVVCELAARLAPSPTAFHRINTADLNEPGQMQQQFLALFRKCLHQRTLAMINLDGLVDGREPNERLMELLNRIVLQEDLSVLFCDNLAPPPLKQSTEGWRTSFPPIDWVKVQHNLHLMLCVPSDGATYRMFSLRYPSLLVALTVNCVHDWPPATLLEISKKYLLKNVPLNVPIRLAAIATGGAPLLAAESSKQKTRTRESLVQSTEERLQIATHDLLFRIHYGAETEVTFLIAGKRNIIAPCSWYFELLHTFERVLREKRLQMQTLHQKYRVGIERILDATAKVASLSEELVERQREIALFQEQLNEFLDQISLQKQEAAIQTEEVSVKRVKIGAEEIVCKQLANVAEADLQRAMPALNAAVSALDSLNKKDMNEIKSYSRPPTKVELVMEAVMILLGKEPTWAESKRQLGEQKFLETLKGFDRNNIAERTLKTIAGYVRNPELEPEKVGTVSKAAKSLMLWVRAIDNYGKVYKYVGPKIRKMEEANASLLEKQNELIAAERKLRELAERLAELQAEYEMKIEEKRKLEEVAREMALKLERARSLVNNLASERVRWTTIKNGLEADYVRLIGDSLLASGCLTYYGPLDIASRTVLFDQWIIDLQTMEAPFTAQFSLTAFFYQPEVLVRWKENGLPPDDFSAENATILLNSTRAPLIVDPQEEAQKWLLAELDDARVVLVDFDDEISEETVVQTFQQHVPFVVENRHFVHVISREPLLLPEHLLKSLNQLSFVLGAEGLEVKMLALLVEHENPSLEERKAELQCTILKNKQTLTDLEERILRILNESTIPLLEDQELYEVLQTSRETDEIVSEELKQAEVARGEIETARDVYQSCAERSALLFLVLGDLQQFNPLYSYSLEWYKMLFLQSLERAGRVQVVNERKRRIDDYHTFNVFR</sequence>
<dbReference type="GO" id="GO:0005874">
    <property type="term" value="C:microtubule"/>
    <property type="evidence" value="ECO:0007669"/>
    <property type="project" value="UniProtKB-KW"/>
</dbReference>
<feature type="domain" description="Dynein heavy chain ATP-binding dynein motor region" evidence="17">
    <location>
        <begin position="3201"/>
        <end position="3319"/>
    </location>
</feature>
<dbReference type="OMA" id="RRIDDYH"/>
<dbReference type="GO" id="GO:0045505">
    <property type="term" value="F:dynein intermediate chain binding"/>
    <property type="evidence" value="ECO:0007669"/>
    <property type="project" value="InterPro"/>
</dbReference>
<feature type="coiled-coil region" evidence="12">
    <location>
        <begin position="2788"/>
        <end position="2822"/>
    </location>
</feature>
<dbReference type="Pfam" id="PF12777">
    <property type="entry name" value="MT"/>
    <property type="match status" value="1"/>
</dbReference>
<dbReference type="Pfam" id="PF12780">
    <property type="entry name" value="AAA_8"/>
    <property type="match status" value="1"/>
</dbReference>
<dbReference type="Gene3D" id="1.20.58.1120">
    <property type="match status" value="1"/>
</dbReference>
<evidence type="ECO:0000256" key="2">
    <source>
        <dbReference type="ARBA" id="ARBA00008887"/>
    </source>
</evidence>
<evidence type="ECO:0000259" key="18">
    <source>
        <dbReference type="Pfam" id="PF17852"/>
    </source>
</evidence>
<comment type="similarity">
    <text evidence="2">Belongs to the dynein heavy chain family.</text>
</comment>
<dbReference type="HOGENOM" id="CLU_000038_9_0_1"/>
<dbReference type="eggNOG" id="KOG3595">
    <property type="taxonomic scope" value="Eukaryota"/>
</dbReference>
<dbReference type="STRING" id="43151.W5J4X2"/>
<dbReference type="GO" id="GO:0005930">
    <property type="term" value="C:axoneme"/>
    <property type="evidence" value="ECO:0007669"/>
    <property type="project" value="TreeGrafter"/>
</dbReference>
<dbReference type="GO" id="GO:0005524">
    <property type="term" value="F:ATP binding"/>
    <property type="evidence" value="ECO:0007669"/>
    <property type="project" value="UniProtKB-KW"/>
</dbReference>
<accession>W5J4X2</accession>
<feature type="domain" description="Dynein axonemal heavy chain 2/5/8 coiled-coil" evidence="19">
    <location>
        <begin position="1338"/>
        <end position="1452"/>
    </location>
</feature>
<feature type="domain" description="Dynein heavy chain tail" evidence="14">
    <location>
        <begin position="478"/>
        <end position="1036"/>
    </location>
</feature>
<dbReference type="FunFam" id="1.20.920.20:FF:000001">
    <property type="entry name" value="dynein heavy chain 2, axonemal"/>
    <property type="match status" value="1"/>
</dbReference>
<feature type="domain" description="Sulfotransferase" evidence="13">
    <location>
        <begin position="68"/>
        <end position="230"/>
    </location>
</feature>
<dbReference type="Pfam" id="PF12775">
    <property type="entry name" value="AAA_7"/>
    <property type="match status" value="1"/>
</dbReference>
<dbReference type="EnsemblMetazoa" id="ADAC009954-RA">
    <property type="protein sequence ID" value="ADAC009954-PA"/>
    <property type="gene ID" value="ADAC009954"/>
</dbReference>
<evidence type="ECO:0000256" key="1">
    <source>
        <dbReference type="ARBA" id="ARBA00004245"/>
    </source>
</evidence>
<reference evidence="20" key="2">
    <citation type="submission" date="2010-05" db="EMBL/GenBank/DDBJ databases">
        <authorList>
            <person name="Almeida L.G."/>
            <person name="Nicolas M.F."/>
            <person name="Souza R.C."/>
            <person name="Vasconcelos A.T.R."/>
        </authorList>
    </citation>
    <scope>NUCLEOTIDE SEQUENCE</scope>
</reference>
<evidence type="ECO:0000259" key="14">
    <source>
        <dbReference type="Pfam" id="PF08385"/>
    </source>
</evidence>
<dbReference type="Pfam" id="PF25007">
    <property type="entry name" value="DYH2-5-8_CC"/>
    <property type="match status" value="1"/>
</dbReference>
<dbReference type="GO" id="GO:0008146">
    <property type="term" value="F:sulfotransferase activity"/>
    <property type="evidence" value="ECO:0007669"/>
    <property type="project" value="InterPro"/>
</dbReference>
<dbReference type="Gene3D" id="6.10.140.1060">
    <property type="match status" value="1"/>
</dbReference>
<dbReference type="Gene3D" id="1.20.920.20">
    <property type="match status" value="1"/>
</dbReference>
<dbReference type="Gene3D" id="3.40.50.300">
    <property type="entry name" value="P-loop containing nucleotide triphosphate hydrolases"/>
    <property type="match status" value="4"/>
</dbReference>
<dbReference type="PANTHER" id="PTHR10676">
    <property type="entry name" value="DYNEIN HEAVY CHAIN FAMILY PROTEIN"/>
    <property type="match status" value="1"/>
</dbReference>
<dbReference type="EMBL" id="ADMH02002133">
    <property type="protein sequence ID" value="ETN58448.1"/>
    <property type="molecule type" value="Genomic_DNA"/>
</dbReference>